<keyword evidence="8" id="KW-0472">Membrane</keyword>
<sequence length="729" mass="80973">MFSKIQTITGHLSISTLDYCRQSRLRGRKFSSGQIRFSPLPIAAHYQSDGLEISSDSNPNRRDLLVFSSIAIVASLVLSSAVSADEKVEMAPEAFEDKEKVKDEDASASRIYDATTIGEPLAVGKGRNKVWEKLLGAKVVYLGEAETVPDRDDRVLELDIVRNLRNKCFEQKRPISLALEVFPLNLQNQLNLFMSKKIDGEDLRSWVFHWPPSLWKDFEPLLNYCRDNGVRLVACGTPLEIARTVQAEGIHGLSKAQRRLYAPPIGSDFISGISPLYVRSGIGMNSPHQSIPFAPSSYLSAQARVVDDYTMSQSILQAMKDGGASGMLLVITGASHVIYGTRGVGIPARISKKLHKKSQVVILLDPERQQIRREGDVPVADFLWYSSAKTCSRNCFDRAEISRVMNAAGRRREALPQDLQRGLDLGLVSPENLQDFFDLEKYPIIAELIHRFQGFRERLLADPKFLHRLATEEAISITTTLLAQYERRKERFFDEIDYVITDTIRGSVVDFFTVWLPAPTLSFLSSADLPENLGLLKGLLGSIPDNAFQKITAGKDWDLNQRFASVLIGGLKLAGVGFVSSIGAWSVSNGIYAVRRVLNPAIPLNNRKSGTLLLKSAVVYGSYLGTSANLRYQVIAGLVEHRISDYILAYYNQPMLVNVLSFVVRTINSYWGTQQWVDLARFSGLQPQKSLPASEQLCSNLDTTAMTSIPSQTNSIEEVGKQSGDNPTS</sequence>
<dbReference type="AlphaFoldDB" id="A0A0K9PUH4"/>
<dbReference type="PANTHER" id="PTHR31620">
    <property type="entry name" value="PROTEIN RETICULATA-RELATED 2, CHLOROPLASTIC-RELATED"/>
    <property type="match status" value="1"/>
</dbReference>
<dbReference type="InterPro" id="IPR007314">
    <property type="entry name" value="Cofac_haem-bd_dom"/>
</dbReference>
<keyword evidence="11" id="KW-1185">Reference proteome</keyword>
<dbReference type="PANTHER" id="PTHR31620:SF2">
    <property type="entry name" value="PROTEIN RETICULATA-RELATED 5, CHLOROPLASTIC"/>
    <property type="match status" value="1"/>
</dbReference>
<dbReference type="Pfam" id="PF04187">
    <property type="entry name" value="Cofac_haem_bdg"/>
    <property type="match status" value="1"/>
</dbReference>
<evidence type="ECO:0000256" key="5">
    <source>
        <dbReference type="ARBA" id="ARBA00022692"/>
    </source>
</evidence>
<evidence type="ECO:0000256" key="4">
    <source>
        <dbReference type="ARBA" id="ARBA00022640"/>
    </source>
</evidence>
<reference evidence="11" key="1">
    <citation type="journal article" date="2016" name="Nature">
        <title>The genome of the seagrass Zostera marina reveals angiosperm adaptation to the sea.</title>
        <authorList>
            <person name="Olsen J.L."/>
            <person name="Rouze P."/>
            <person name="Verhelst B."/>
            <person name="Lin Y.-C."/>
            <person name="Bayer T."/>
            <person name="Collen J."/>
            <person name="Dattolo E."/>
            <person name="De Paoli E."/>
            <person name="Dittami S."/>
            <person name="Maumus F."/>
            <person name="Michel G."/>
            <person name="Kersting A."/>
            <person name="Lauritano C."/>
            <person name="Lohaus R."/>
            <person name="Toepel M."/>
            <person name="Tonon T."/>
            <person name="Vanneste K."/>
            <person name="Amirebrahimi M."/>
            <person name="Brakel J."/>
            <person name="Bostroem C."/>
            <person name="Chovatia M."/>
            <person name="Grimwood J."/>
            <person name="Jenkins J.W."/>
            <person name="Jueterbock A."/>
            <person name="Mraz A."/>
            <person name="Stam W.T."/>
            <person name="Tice H."/>
            <person name="Bornberg-Bauer E."/>
            <person name="Green P.J."/>
            <person name="Pearson G.A."/>
            <person name="Procaccini G."/>
            <person name="Duarte C.M."/>
            <person name="Schmutz J."/>
            <person name="Reusch T.B.H."/>
            <person name="Van de Peer Y."/>
        </authorList>
    </citation>
    <scope>NUCLEOTIDE SEQUENCE [LARGE SCALE GENOMIC DNA]</scope>
    <source>
        <strain evidence="11">cv. Finnish</strain>
    </source>
</reference>
<dbReference type="STRING" id="29655.A0A0K9PUH4"/>
<feature type="domain" description="Haem-binding uptake Tiki superfamily ChaN" evidence="9">
    <location>
        <begin position="130"/>
        <end position="350"/>
    </location>
</feature>
<protein>
    <recommendedName>
        <fullName evidence="9">Haem-binding uptake Tiki superfamily ChaN domain-containing protein</fullName>
    </recommendedName>
</protein>
<dbReference type="Gene3D" id="3.40.50.11550">
    <property type="match status" value="1"/>
</dbReference>
<proteinExistence type="inferred from homology"/>
<evidence type="ECO:0000256" key="2">
    <source>
        <dbReference type="ARBA" id="ARBA00010793"/>
    </source>
</evidence>
<evidence type="ECO:0000256" key="6">
    <source>
        <dbReference type="ARBA" id="ARBA00022946"/>
    </source>
</evidence>
<organism evidence="10 11">
    <name type="scientific">Zostera marina</name>
    <name type="common">Eelgrass</name>
    <dbReference type="NCBI Taxonomy" id="29655"/>
    <lineage>
        <taxon>Eukaryota</taxon>
        <taxon>Viridiplantae</taxon>
        <taxon>Streptophyta</taxon>
        <taxon>Embryophyta</taxon>
        <taxon>Tracheophyta</taxon>
        <taxon>Spermatophyta</taxon>
        <taxon>Magnoliopsida</taxon>
        <taxon>Liliopsida</taxon>
        <taxon>Zosteraceae</taxon>
        <taxon>Zostera</taxon>
    </lineage>
</organism>
<keyword evidence="3" id="KW-0150">Chloroplast</keyword>
<evidence type="ECO:0000313" key="10">
    <source>
        <dbReference type="EMBL" id="KMZ71885.1"/>
    </source>
</evidence>
<evidence type="ECO:0000256" key="3">
    <source>
        <dbReference type="ARBA" id="ARBA00022528"/>
    </source>
</evidence>
<keyword evidence="6" id="KW-0809">Transit peptide</keyword>
<keyword evidence="7" id="KW-1133">Transmembrane helix</keyword>
<keyword evidence="5" id="KW-0812">Transmembrane</keyword>
<dbReference type="OMA" id="KSYASHW"/>
<gene>
    <name evidence="10" type="ORF">ZOSMA_172G00120</name>
</gene>
<dbReference type="InterPro" id="IPR021825">
    <property type="entry name" value="RETICULATA-related"/>
</dbReference>
<comment type="similarity">
    <text evidence="2">Belongs to the RETICULATA family.</text>
</comment>
<evidence type="ECO:0000313" key="11">
    <source>
        <dbReference type="Proteomes" id="UP000036987"/>
    </source>
</evidence>
<dbReference type="CDD" id="cd14727">
    <property type="entry name" value="ChanN-like"/>
    <property type="match status" value="1"/>
</dbReference>
<dbReference type="GO" id="GO:0031969">
    <property type="term" value="C:chloroplast membrane"/>
    <property type="evidence" value="ECO:0007669"/>
    <property type="project" value="UniProtKB-SubCell"/>
</dbReference>
<evidence type="ECO:0000256" key="8">
    <source>
        <dbReference type="ARBA" id="ARBA00023136"/>
    </source>
</evidence>
<dbReference type="Proteomes" id="UP000036987">
    <property type="component" value="Unassembled WGS sequence"/>
</dbReference>
<evidence type="ECO:0000256" key="1">
    <source>
        <dbReference type="ARBA" id="ARBA00004508"/>
    </source>
</evidence>
<keyword evidence="4" id="KW-0934">Plastid</keyword>
<evidence type="ECO:0000259" key="9">
    <source>
        <dbReference type="Pfam" id="PF04187"/>
    </source>
</evidence>
<comment type="caution">
    <text evidence="10">The sequence shown here is derived from an EMBL/GenBank/DDBJ whole genome shotgun (WGS) entry which is preliminary data.</text>
</comment>
<dbReference type="EMBL" id="LFYR01000650">
    <property type="protein sequence ID" value="KMZ71885.1"/>
    <property type="molecule type" value="Genomic_DNA"/>
</dbReference>
<dbReference type="Pfam" id="PF11891">
    <property type="entry name" value="RETICULATA-like"/>
    <property type="match status" value="1"/>
</dbReference>
<dbReference type="OrthoDB" id="205639at2759"/>
<accession>A0A0K9PUH4</accession>
<dbReference type="SUPFAM" id="SSF159501">
    <property type="entry name" value="EreA/ChaN-like"/>
    <property type="match status" value="1"/>
</dbReference>
<evidence type="ECO:0000256" key="7">
    <source>
        <dbReference type="ARBA" id="ARBA00022989"/>
    </source>
</evidence>
<name>A0A0K9PUH4_ZOSMR</name>
<comment type="subcellular location">
    <subcellularLocation>
        <location evidence="1">Plastid</location>
        <location evidence="1">Chloroplast membrane</location>
        <topology evidence="1">Multi-pass membrane protein</topology>
    </subcellularLocation>
</comment>